<dbReference type="EMBL" id="MKGL01000130">
    <property type="protein sequence ID" value="RNF05607.1"/>
    <property type="molecule type" value="Genomic_DNA"/>
</dbReference>
<dbReference type="SMART" id="SM00292">
    <property type="entry name" value="BRCT"/>
    <property type="match status" value="1"/>
</dbReference>
<dbReference type="Gene3D" id="3.40.50.10190">
    <property type="entry name" value="BRCT domain"/>
    <property type="match status" value="1"/>
</dbReference>
<dbReference type="GeneID" id="40328368"/>
<feature type="domain" description="BRCT" evidence="1">
    <location>
        <begin position="372"/>
        <end position="437"/>
    </location>
</feature>
<dbReference type="CDD" id="cd17738">
    <property type="entry name" value="BRCT_TopBP1_rpt7"/>
    <property type="match status" value="1"/>
</dbReference>
<organism evidence="2 3">
    <name type="scientific">Trypanosoma rangeli</name>
    <dbReference type="NCBI Taxonomy" id="5698"/>
    <lineage>
        <taxon>Eukaryota</taxon>
        <taxon>Discoba</taxon>
        <taxon>Euglenozoa</taxon>
        <taxon>Kinetoplastea</taxon>
        <taxon>Metakinetoplastina</taxon>
        <taxon>Trypanosomatida</taxon>
        <taxon>Trypanosomatidae</taxon>
        <taxon>Trypanosoma</taxon>
        <taxon>Herpetosoma</taxon>
    </lineage>
</organism>
<evidence type="ECO:0000313" key="2">
    <source>
        <dbReference type="EMBL" id="RNF05607.1"/>
    </source>
</evidence>
<dbReference type="VEuPathDB" id="TriTrypDB:TRSC58_02135"/>
<name>A0A3R7LY26_TRYRA</name>
<accession>A0A3R7LY26</accession>
<dbReference type="SUPFAM" id="SSF52113">
    <property type="entry name" value="BRCT domain"/>
    <property type="match status" value="1"/>
</dbReference>
<proteinExistence type="predicted"/>
<dbReference type="RefSeq" id="XP_029238784.1">
    <property type="nucleotide sequence ID" value="XM_029381362.1"/>
</dbReference>
<gene>
    <name evidence="2" type="ORF">TraAM80_04435</name>
</gene>
<protein>
    <submittedName>
        <fullName evidence="2">Putative ankyrin repeat domain-containing protein 32-like isoform X1</fullName>
    </submittedName>
</protein>
<sequence length="586" mass="65284">MVAESTPSASRSAYQNLLQALVYERKSINDAYDSLLGLVDRNLRDDPTTTPVTHVLHGLTGMLRFIFERLYQHTSETALTFVKEMGVAEEKSCLGAVAALHDAIKAKLFALNVRRDEADLRATPAGEGGDKLRGGCQKRYVFAVSSHYDWGTKLELLETLIHKLNHTTVVLQRCEASKEPSLAQQLGCNVLVSPLTPTAPCAILYATKEKLLQYANPSVGDEVDDELDALLHALDVSTRSSTSLTEAATVKSPFASAPVVSRNVLQGDTSCFPRNSMDVVDTYKEMTWQLPENNGFHSYRQGVKRCRVESLPTFPAIFTASPDSQVELSQVIHYQREPPSKTAPAWDAGNTDNFLPDPSLWRFQVSNSLKDSKDEVIRAIRLLGGRVDNSKLYNPQTTHLVVAEGLAERTEKYLSCCAALKYIVSPRYVFDSVKRGKWIVDRLHEYDKNPLRRSPTFPVTPPFQGWRVVLFTSSTSVDAGIVAVLKAGGCRDITSYLFDGAHTPDIDYKCIEYSSHLLVECEDVSKTGRFLAPSWFPDKLRRQDHRLFSLELLLHLLCFCHSPVFGEGGRPINERSLPPSCLLEIC</sequence>
<dbReference type="GO" id="GO:0035861">
    <property type="term" value="C:site of double-strand break"/>
    <property type="evidence" value="ECO:0007669"/>
    <property type="project" value="TreeGrafter"/>
</dbReference>
<dbReference type="Pfam" id="PF00533">
    <property type="entry name" value="BRCT"/>
    <property type="match status" value="1"/>
</dbReference>
<comment type="caution">
    <text evidence="2">The sequence shown here is derived from an EMBL/GenBank/DDBJ whole genome shotgun (WGS) entry which is preliminary data.</text>
</comment>
<keyword evidence="3" id="KW-1185">Reference proteome</keyword>
<dbReference type="AlphaFoldDB" id="A0A3R7LY26"/>
<dbReference type="Proteomes" id="UP000283634">
    <property type="component" value="Unassembled WGS sequence"/>
</dbReference>
<reference evidence="2 3" key="1">
    <citation type="journal article" date="2018" name="BMC Genomics">
        <title>Genomic comparison of Trypanosoma conorhini and Trypanosoma rangeli to Trypanosoma cruzi strains of high and low virulence.</title>
        <authorList>
            <person name="Bradwell K.R."/>
            <person name="Koparde V.N."/>
            <person name="Matveyev A.V."/>
            <person name="Serrano M.G."/>
            <person name="Alves J.M."/>
            <person name="Parikh H."/>
            <person name="Huang B."/>
            <person name="Lee V."/>
            <person name="Espinosa-Alvarez O."/>
            <person name="Ortiz P.A."/>
            <person name="Costa-Martins A.G."/>
            <person name="Teixeira M.M."/>
            <person name="Buck G.A."/>
        </authorList>
    </citation>
    <scope>NUCLEOTIDE SEQUENCE [LARGE SCALE GENOMIC DNA]</scope>
    <source>
        <strain evidence="2 3">AM80</strain>
    </source>
</reference>
<evidence type="ECO:0000313" key="3">
    <source>
        <dbReference type="Proteomes" id="UP000283634"/>
    </source>
</evidence>
<dbReference type="InterPro" id="IPR042479">
    <property type="entry name" value="Slf1"/>
</dbReference>
<dbReference type="GO" id="GO:1990166">
    <property type="term" value="P:protein localization to site of double-strand break"/>
    <property type="evidence" value="ECO:0007669"/>
    <property type="project" value="TreeGrafter"/>
</dbReference>
<dbReference type="PANTHER" id="PTHR46677">
    <property type="entry name" value="SMC5-SMC6 COMPLEX LOCALIZATION FACTOR PROTEIN 1"/>
    <property type="match status" value="1"/>
</dbReference>
<dbReference type="InterPro" id="IPR036420">
    <property type="entry name" value="BRCT_dom_sf"/>
</dbReference>
<evidence type="ECO:0000259" key="1">
    <source>
        <dbReference type="PROSITE" id="PS50172"/>
    </source>
</evidence>
<dbReference type="GO" id="GO:2000781">
    <property type="term" value="P:positive regulation of double-strand break repair"/>
    <property type="evidence" value="ECO:0007669"/>
    <property type="project" value="InterPro"/>
</dbReference>
<dbReference type="GO" id="GO:0006974">
    <property type="term" value="P:DNA damage response"/>
    <property type="evidence" value="ECO:0007669"/>
    <property type="project" value="TreeGrafter"/>
</dbReference>
<dbReference type="OMA" id="LAYADEC"/>
<dbReference type="PROSITE" id="PS50172">
    <property type="entry name" value="BRCT"/>
    <property type="match status" value="1"/>
</dbReference>
<dbReference type="PANTHER" id="PTHR46677:SF1">
    <property type="entry name" value="SMC5-SMC6 COMPLEX LOCALIZATION FACTOR PROTEIN 1"/>
    <property type="match status" value="1"/>
</dbReference>
<dbReference type="GO" id="GO:0005634">
    <property type="term" value="C:nucleus"/>
    <property type="evidence" value="ECO:0007669"/>
    <property type="project" value="TreeGrafter"/>
</dbReference>
<dbReference type="InterPro" id="IPR001357">
    <property type="entry name" value="BRCT_dom"/>
</dbReference>
<dbReference type="OrthoDB" id="273147at2759"/>